<sequence>MTSDDTSTSEAGAAGYTAPDLALFGDGHVERYLQTDGAVGHAWNGVTCLLLWTVGRRTGQRRVNPLIYGRDGDDYLVIASQGGAPNHPGWYHNLLAQPEVEVQVEADRFTARARTAEGEERDRLWTLMAARWPNYDEYTKRTTRRIPVVVLERV</sequence>
<dbReference type="PANTHER" id="PTHR39428:SF1">
    <property type="entry name" value="F420H(2)-DEPENDENT QUINONE REDUCTASE RV1261C"/>
    <property type="match status" value="1"/>
</dbReference>
<accession>E3JAI5</accession>
<dbReference type="RefSeq" id="WP_013425295.1">
    <property type="nucleotide sequence ID" value="NC_014666.1"/>
</dbReference>
<dbReference type="Gene3D" id="2.30.110.10">
    <property type="entry name" value="Electron Transport, Fmn-binding Protein, Chain A"/>
    <property type="match status" value="1"/>
</dbReference>
<dbReference type="eggNOG" id="COG0748">
    <property type="taxonomic scope" value="Bacteria"/>
</dbReference>
<dbReference type="NCBIfam" id="TIGR00026">
    <property type="entry name" value="hi_GC_TIGR00026"/>
    <property type="match status" value="1"/>
</dbReference>
<dbReference type="InterPro" id="IPR012349">
    <property type="entry name" value="Split_barrel_FMN-bd"/>
</dbReference>
<dbReference type="GO" id="GO:0070967">
    <property type="term" value="F:coenzyme F420 binding"/>
    <property type="evidence" value="ECO:0007669"/>
    <property type="project" value="TreeGrafter"/>
</dbReference>
<dbReference type="InterPro" id="IPR004378">
    <property type="entry name" value="F420H2_quin_Rdtase"/>
</dbReference>
<dbReference type="KEGG" id="fri:FraEuI1c_4178"/>
<reference evidence="3 4" key="1">
    <citation type="submission" date="2010-10" db="EMBL/GenBank/DDBJ databases">
        <title>Complete sequence of Frankia sp. EuI1c.</title>
        <authorList>
            <consortium name="US DOE Joint Genome Institute"/>
            <person name="Lucas S."/>
            <person name="Copeland A."/>
            <person name="Lapidus A."/>
            <person name="Cheng J.-F."/>
            <person name="Bruce D."/>
            <person name="Goodwin L."/>
            <person name="Pitluck S."/>
            <person name="Chertkov O."/>
            <person name="Detter J.C."/>
            <person name="Han C."/>
            <person name="Tapia R."/>
            <person name="Land M."/>
            <person name="Hauser L."/>
            <person name="Jeffries C."/>
            <person name="Kyrpides N."/>
            <person name="Ivanova N."/>
            <person name="Mikhailova N."/>
            <person name="Beauchemin N."/>
            <person name="Sen A."/>
            <person name="Sur S.A."/>
            <person name="Gtari M."/>
            <person name="Wall L."/>
            <person name="Tisa L."/>
            <person name="Woyke T."/>
        </authorList>
    </citation>
    <scope>NUCLEOTIDE SEQUENCE [LARGE SCALE GENOMIC DNA]</scope>
    <source>
        <strain evidence="4">DSM 45817 / CECT 9037 / EuI1c</strain>
    </source>
</reference>
<organism evidence="3 4">
    <name type="scientific">Pseudofrankia inefficax (strain DSM 45817 / CECT 9037 / DDB 130130 / EuI1c)</name>
    <name type="common">Frankia inefficax</name>
    <dbReference type="NCBI Taxonomy" id="298654"/>
    <lineage>
        <taxon>Bacteria</taxon>
        <taxon>Bacillati</taxon>
        <taxon>Actinomycetota</taxon>
        <taxon>Actinomycetes</taxon>
        <taxon>Frankiales</taxon>
        <taxon>Frankiaceae</taxon>
        <taxon>Pseudofrankia</taxon>
    </lineage>
</organism>
<comment type="similarity">
    <text evidence="1">Belongs to the F420H(2)-dependent quinone reductase family.</text>
</comment>
<dbReference type="SUPFAM" id="SSF50475">
    <property type="entry name" value="FMN-binding split barrel"/>
    <property type="match status" value="1"/>
</dbReference>
<dbReference type="GO" id="GO:0005886">
    <property type="term" value="C:plasma membrane"/>
    <property type="evidence" value="ECO:0007669"/>
    <property type="project" value="TreeGrafter"/>
</dbReference>
<evidence type="ECO:0008006" key="5">
    <source>
        <dbReference type="Google" id="ProtNLM"/>
    </source>
</evidence>
<gene>
    <name evidence="3" type="ordered locus">FraEuI1c_4178</name>
</gene>
<dbReference type="InParanoid" id="E3JAI5"/>
<dbReference type="HOGENOM" id="CLU_114921_1_0_11"/>
<dbReference type="AlphaFoldDB" id="E3JAI5"/>
<dbReference type="GO" id="GO:0016491">
    <property type="term" value="F:oxidoreductase activity"/>
    <property type="evidence" value="ECO:0007669"/>
    <property type="project" value="InterPro"/>
</dbReference>
<proteinExistence type="inferred from homology"/>
<dbReference type="EMBL" id="CP002299">
    <property type="protein sequence ID" value="ADP82177.1"/>
    <property type="molecule type" value="Genomic_DNA"/>
</dbReference>
<dbReference type="OrthoDB" id="8225825at2"/>
<evidence type="ECO:0000313" key="4">
    <source>
        <dbReference type="Proteomes" id="UP000002484"/>
    </source>
</evidence>
<dbReference type="Pfam" id="PF04075">
    <property type="entry name" value="F420H2_quin_red"/>
    <property type="match status" value="1"/>
</dbReference>
<keyword evidence="4" id="KW-1185">Reference proteome</keyword>
<comment type="catalytic activity">
    <reaction evidence="2">
        <text>oxidized coenzyme F420-(gamma-L-Glu)(n) + a quinol + H(+) = reduced coenzyme F420-(gamma-L-Glu)(n) + a quinone</text>
        <dbReference type="Rhea" id="RHEA:39663"/>
        <dbReference type="Rhea" id="RHEA-COMP:12939"/>
        <dbReference type="Rhea" id="RHEA-COMP:14378"/>
        <dbReference type="ChEBI" id="CHEBI:15378"/>
        <dbReference type="ChEBI" id="CHEBI:24646"/>
        <dbReference type="ChEBI" id="CHEBI:132124"/>
        <dbReference type="ChEBI" id="CHEBI:133980"/>
        <dbReference type="ChEBI" id="CHEBI:139511"/>
    </reaction>
</comment>
<dbReference type="STRING" id="298654.FraEuI1c_4178"/>
<dbReference type="Proteomes" id="UP000002484">
    <property type="component" value="Chromosome"/>
</dbReference>
<evidence type="ECO:0000313" key="3">
    <source>
        <dbReference type="EMBL" id="ADP82177.1"/>
    </source>
</evidence>
<protein>
    <recommendedName>
        <fullName evidence="5">Nitroreductase</fullName>
    </recommendedName>
</protein>
<evidence type="ECO:0000256" key="1">
    <source>
        <dbReference type="ARBA" id="ARBA00008710"/>
    </source>
</evidence>
<name>E3JAI5_PSEI1</name>
<evidence type="ECO:0000256" key="2">
    <source>
        <dbReference type="ARBA" id="ARBA00049106"/>
    </source>
</evidence>
<dbReference type="PANTHER" id="PTHR39428">
    <property type="entry name" value="F420H(2)-DEPENDENT QUINONE REDUCTASE RV1261C"/>
    <property type="match status" value="1"/>
</dbReference>